<sequence>MKDVFKAAKWHDCYKCGGCKEMKCKQCKGFGKVVGQFPEDEFDDEGRFLGWDRKIEKGDTWPCRFCRGRGTLLCTTCMGNGGEISPDTIDWSKFSGTKQPFQQYARRNVFDKYYGSPVEPAYLEVKEYQRLEKMDKWVRRKEKSKNPFNRFYANMRGIAGDQHMGKVKPKLRKYVEQVQEKLRRKDEKFGVKIHAEESAKMTNTTDKKKKKKKKKTTTTTN</sequence>
<reference evidence="2 3" key="1">
    <citation type="submission" date="2011-10" db="EMBL/GenBank/DDBJ databases">
        <authorList>
            <person name="Genoscope - CEA"/>
        </authorList>
    </citation>
    <scope>NUCLEOTIDE SEQUENCE [LARGE SCALE GENOMIC DNA]</scope>
    <source>
        <strain evidence="2 3">RCC 1105</strain>
    </source>
</reference>
<dbReference type="KEGG" id="bpg:Bathy09g04670"/>
<keyword evidence="3" id="KW-1185">Reference proteome</keyword>
<name>K8F2D5_9CHLO</name>
<protein>
    <submittedName>
        <fullName evidence="2">Uncharacterized protein</fullName>
    </submittedName>
</protein>
<accession>K8F2D5</accession>
<proteinExistence type="predicted"/>
<dbReference type="RefSeq" id="XP_007510903.1">
    <property type="nucleotide sequence ID" value="XM_007510841.1"/>
</dbReference>
<dbReference type="EMBL" id="FO082270">
    <property type="protein sequence ID" value="CCO66463.1"/>
    <property type="molecule type" value="Genomic_DNA"/>
</dbReference>
<organism evidence="2 3">
    <name type="scientific">Bathycoccus prasinos</name>
    <dbReference type="NCBI Taxonomy" id="41875"/>
    <lineage>
        <taxon>Eukaryota</taxon>
        <taxon>Viridiplantae</taxon>
        <taxon>Chlorophyta</taxon>
        <taxon>Mamiellophyceae</taxon>
        <taxon>Mamiellales</taxon>
        <taxon>Bathycoccaceae</taxon>
        <taxon>Bathycoccus</taxon>
    </lineage>
</organism>
<gene>
    <name evidence="2" type="ORF">Bathy09g04670</name>
</gene>
<evidence type="ECO:0000313" key="3">
    <source>
        <dbReference type="Proteomes" id="UP000198341"/>
    </source>
</evidence>
<feature type="region of interest" description="Disordered" evidence="1">
    <location>
        <begin position="193"/>
        <end position="221"/>
    </location>
</feature>
<feature type="compositionally biased region" description="Basic residues" evidence="1">
    <location>
        <begin position="207"/>
        <end position="221"/>
    </location>
</feature>
<dbReference type="Proteomes" id="UP000198341">
    <property type="component" value="Chromosome 9"/>
</dbReference>
<dbReference type="AlphaFoldDB" id="K8F2D5"/>
<evidence type="ECO:0000256" key="1">
    <source>
        <dbReference type="SAM" id="MobiDB-lite"/>
    </source>
</evidence>
<evidence type="ECO:0000313" key="2">
    <source>
        <dbReference type="EMBL" id="CCO66463.1"/>
    </source>
</evidence>
<dbReference type="GeneID" id="19013973"/>